<comment type="caution">
    <text evidence="14">The sequence shown here is derived from an EMBL/GenBank/DDBJ whole genome shotgun (WGS) entry which is preliminary data.</text>
</comment>
<evidence type="ECO:0000256" key="4">
    <source>
        <dbReference type="ARBA" id="ARBA00022496"/>
    </source>
</evidence>
<evidence type="ECO:0000256" key="10">
    <source>
        <dbReference type="ARBA" id="ARBA00023237"/>
    </source>
</evidence>
<feature type="signal peptide" evidence="12">
    <location>
        <begin position="1"/>
        <end position="19"/>
    </location>
</feature>
<dbReference type="Gene3D" id="2.170.130.10">
    <property type="entry name" value="TonB-dependent receptor, plug domain"/>
    <property type="match status" value="1"/>
</dbReference>
<dbReference type="RefSeq" id="WP_161818055.1">
    <property type="nucleotide sequence ID" value="NZ_JAACJS010000011.1"/>
</dbReference>
<dbReference type="InterPro" id="IPR037066">
    <property type="entry name" value="Plug_dom_sf"/>
</dbReference>
<evidence type="ECO:0000259" key="13">
    <source>
        <dbReference type="Pfam" id="PF07715"/>
    </source>
</evidence>
<dbReference type="PANTHER" id="PTHR32552:SF68">
    <property type="entry name" value="FERRICHROME OUTER MEMBRANE TRANSPORTER_PHAGE RECEPTOR"/>
    <property type="match status" value="1"/>
</dbReference>
<evidence type="ECO:0000313" key="15">
    <source>
        <dbReference type="Proteomes" id="UP000753802"/>
    </source>
</evidence>
<dbReference type="SUPFAM" id="SSF56935">
    <property type="entry name" value="Porins"/>
    <property type="match status" value="1"/>
</dbReference>
<comment type="similarity">
    <text evidence="11">Belongs to the TonB-dependent receptor family.</text>
</comment>
<dbReference type="PANTHER" id="PTHR32552">
    <property type="entry name" value="FERRICHROME IRON RECEPTOR-RELATED"/>
    <property type="match status" value="1"/>
</dbReference>
<dbReference type="PROSITE" id="PS52016">
    <property type="entry name" value="TONB_DEPENDENT_REC_3"/>
    <property type="match status" value="1"/>
</dbReference>
<protein>
    <submittedName>
        <fullName evidence="14">TonB-dependent receptor</fullName>
    </submittedName>
</protein>
<evidence type="ECO:0000313" key="14">
    <source>
        <dbReference type="EMBL" id="NCI49745.1"/>
    </source>
</evidence>
<dbReference type="Pfam" id="PF07715">
    <property type="entry name" value="Plug"/>
    <property type="match status" value="1"/>
</dbReference>
<evidence type="ECO:0000256" key="2">
    <source>
        <dbReference type="ARBA" id="ARBA00022448"/>
    </source>
</evidence>
<evidence type="ECO:0000256" key="7">
    <source>
        <dbReference type="ARBA" id="ARBA00023004"/>
    </source>
</evidence>
<evidence type="ECO:0000256" key="9">
    <source>
        <dbReference type="ARBA" id="ARBA00023136"/>
    </source>
</evidence>
<keyword evidence="3 11" id="KW-1134">Transmembrane beta strand</keyword>
<keyword evidence="8" id="KW-0406">Ion transport</keyword>
<dbReference type="InterPro" id="IPR036942">
    <property type="entry name" value="Beta-barrel_TonB_sf"/>
</dbReference>
<proteinExistence type="inferred from homology"/>
<keyword evidence="10 11" id="KW-0998">Cell outer membrane</keyword>
<dbReference type="InterPro" id="IPR012910">
    <property type="entry name" value="Plug_dom"/>
</dbReference>
<evidence type="ECO:0000256" key="1">
    <source>
        <dbReference type="ARBA" id="ARBA00004571"/>
    </source>
</evidence>
<evidence type="ECO:0000256" key="6">
    <source>
        <dbReference type="ARBA" id="ARBA00022729"/>
    </source>
</evidence>
<dbReference type="Gene3D" id="2.60.40.1120">
    <property type="entry name" value="Carboxypeptidase-like, regulatory domain"/>
    <property type="match status" value="1"/>
</dbReference>
<evidence type="ECO:0000256" key="3">
    <source>
        <dbReference type="ARBA" id="ARBA00022452"/>
    </source>
</evidence>
<evidence type="ECO:0000256" key="12">
    <source>
        <dbReference type="SAM" id="SignalP"/>
    </source>
</evidence>
<dbReference type="Proteomes" id="UP000753802">
    <property type="component" value="Unassembled WGS sequence"/>
</dbReference>
<keyword evidence="2 11" id="KW-0813">Transport</keyword>
<name>A0ABW9ZXJ5_9BACT</name>
<keyword evidence="9 11" id="KW-0472">Membrane</keyword>
<sequence>MKKFLGTLMLAFLTASAFAQPTKSPVQGTVTESGSSTPIAGATISLGSRQSVTDENGKFVFTNPALGRYELLVSSLGHKPYRQDIDVKNSNAALSISLTPSSLYLQPLEVRSVRASDKAPFTKTNITKEQIAKNNFGQDVPFLLDQTPSVVVNSDAGNGIGYTGIRIRGSDATRVNVTLNGIPYNDAESMGSYFVDLPDIASSVNSIQIQRGIGTSSNGAGAFGGTINLATNEYNEKAYAESNNSFGSFNTWKNTLKAGSGLIGDHFTVDARLSRINSDGFIDRAKSDLKSFYFSTAYLNKKSSLRLNIFSGKEKTYQAWYGVPENKLQSDRSYNPAGTEKTGAPYDNQTDNYTQTHYQLFFNHSFSSSWSFNTAVFLTRGKGYYEEYKAQQSFTKYGLPASVVVGGTTYTQTDIVRQRWLDNYFYGQILSLQYKNKNDEFTFGGGWTVYDGKHYGTIAWLQYGTVPANHRYYDYPAKKTDVNVYTKWQHRIDANWTSFADLQYRYVKHDMNGFEDNPNLYVSRDFDFINPKAGITYAKNGWQTSISYALGRKEPNRDDFQAGITTQPKAETMHDIEAGVEKRTAAYHFGATVYYMYYINQLVLTGQINDVGSYTRKNIPHSYRLGIELQAAAVVNKWMNVAGNLTLSRNKIASYTEYIDNYDNGGQDEKVHRNTDISFSPPVTAAATLSFIPVRNVELSFISKYVGKEYMDNSQDETRKLNAFFVQNIRASWTFKKLLFSEWNITGMVNNVFNKRYEPNGYTYSYVSGGSVYTDNGYFPMAGTNYVLGVNIRL</sequence>
<dbReference type="Pfam" id="PF13715">
    <property type="entry name" value="CarbopepD_reg_2"/>
    <property type="match status" value="1"/>
</dbReference>
<evidence type="ECO:0000256" key="11">
    <source>
        <dbReference type="PROSITE-ProRule" id="PRU01360"/>
    </source>
</evidence>
<reference evidence="14 15" key="1">
    <citation type="submission" date="2020-01" db="EMBL/GenBank/DDBJ databases">
        <title>Genome analysis.</title>
        <authorList>
            <person name="Wu S."/>
            <person name="Wang G."/>
        </authorList>
    </citation>
    <scope>NUCLEOTIDE SEQUENCE [LARGE SCALE GENOMIC DNA]</scope>
    <source>
        <strain evidence="14 15">SYL130</strain>
    </source>
</reference>
<dbReference type="SUPFAM" id="SSF49464">
    <property type="entry name" value="Carboxypeptidase regulatory domain-like"/>
    <property type="match status" value="1"/>
</dbReference>
<comment type="subcellular location">
    <subcellularLocation>
        <location evidence="1 11">Cell outer membrane</location>
        <topology evidence="1 11">Multi-pass membrane protein</topology>
    </subcellularLocation>
</comment>
<dbReference type="EMBL" id="JAACJS010000011">
    <property type="protein sequence ID" value="NCI49745.1"/>
    <property type="molecule type" value="Genomic_DNA"/>
</dbReference>
<evidence type="ECO:0000256" key="5">
    <source>
        <dbReference type="ARBA" id="ARBA00022692"/>
    </source>
</evidence>
<evidence type="ECO:0000256" key="8">
    <source>
        <dbReference type="ARBA" id="ARBA00023065"/>
    </source>
</evidence>
<keyword evidence="6 12" id="KW-0732">Signal</keyword>
<accession>A0ABW9ZXJ5</accession>
<keyword evidence="14" id="KW-0675">Receptor</keyword>
<dbReference type="InterPro" id="IPR008969">
    <property type="entry name" value="CarboxyPept-like_regulatory"/>
</dbReference>
<feature type="chain" id="PRO_5045263600" evidence="12">
    <location>
        <begin position="20"/>
        <end position="794"/>
    </location>
</feature>
<keyword evidence="7" id="KW-0408">Iron</keyword>
<dbReference type="InterPro" id="IPR039426">
    <property type="entry name" value="TonB-dep_rcpt-like"/>
</dbReference>
<feature type="domain" description="TonB-dependent receptor plug" evidence="13">
    <location>
        <begin position="118"/>
        <end position="226"/>
    </location>
</feature>
<organism evidence="14 15">
    <name type="scientific">Sediminibacterium roseum</name>
    <dbReference type="NCBI Taxonomy" id="1978412"/>
    <lineage>
        <taxon>Bacteria</taxon>
        <taxon>Pseudomonadati</taxon>
        <taxon>Bacteroidota</taxon>
        <taxon>Chitinophagia</taxon>
        <taxon>Chitinophagales</taxon>
        <taxon>Chitinophagaceae</taxon>
        <taxon>Sediminibacterium</taxon>
    </lineage>
</organism>
<keyword evidence="15" id="KW-1185">Reference proteome</keyword>
<keyword evidence="5 11" id="KW-0812">Transmembrane</keyword>
<gene>
    <name evidence="14" type="ORF">GWC95_07420</name>
</gene>
<dbReference type="Gene3D" id="2.40.170.20">
    <property type="entry name" value="TonB-dependent receptor, beta-barrel domain"/>
    <property type="match status" value="1"/>
</dbReference>
<keyword evidence="4" id="KW-0410">Iron transport</keyword>